<protein>
    <submittedName>
        <fullName evidence="3">Uncharacterized protein</fullName>
    </submittedName>
</protein>
<sequence>MLSQLRDKQHCGADERLTEGDQQGVLRLCLQRAEVPGGQMIPKGVKSLRAAMQQEMNRWIKSLQAEVASVNQAHDIEKENASKVRTELDALRKEKDRGKKSLKADFASASKAYAEELMKDANDMFELAKTQRNKNNEIESLKAELDYTKNGYATERSKVRDMMATERQETKKVVGSLQADLASAMQMRDVEKQNAAKAVADSATVRDTKVAKDQEIEALRAGLAFAKMEHEAETTHGAEKDQDINALRAEVASTKGKYNAAIIKDRDVKANLVATRQEKIEDNKRLQVEVAFARQAHDVEKQNAEHMRTQKEKDDLLKAGIASIHKVKETGNKEIADLRIELSALRQQKDQETESLRAETTATKKLHETEIAKIRVELNAVRQRKDQEAKSLRDKLLFDNYPPLKATPDAELVTIQKQKTDDIEALRAEVTAAKSVREMTDAKIRVALDVIQPQTYKETEALRADSAIAQATHDLQLAAIQKDKDEKLESFKAELVSTNKAMETAQDKVTNLRSALRTLREQKHQETETLRADVTSAIEAYNIERREAARRQAELSNEITVLENARLQGVEDSEHLRRELGSLREKEKTAADKQKTVADNPRT</sequence>
<feature type="coiled-coil region" evidence="1">
    <location>
        <begin position="488"/>
        <end position="565"/>
    </location>
</feature>
<evidence type="ECO:0000313" key="4">
    <source>
        <dbReference type="Proteomes" id="UP001276659"/>
    </source>
</evidence>
<keyword evidence="4" id="KW-1185">Reference proteome</keyword>
<gene>
    <name evidence="3" type="ORF">OEA41_004119</name>
</gene>
<feature type="coiled-coil region" evidence="1">
    <location>
        <begin position="299"/>
        <end position="395"/>
    </location>
</feature>
<feature type="region of interest" description="Disordered" evidence="2">
    <location>
        <begin position="580"/>
        <end position="603"/>
    </location>
</feature>
<keyword evidence="1" id="KW-0175">Coiled coil</keyword>
<accession>A0AAD9Z5X7</accession>
<comment type="caution">
    <text evidence="3">The sequence shown here is derived from an EMBL/GenBank/DDBJ whole genome shotgun (WGS) entry which is preliminary data.</text>
</comment>
<evidence type="ECO:0000256" key="1">
    <source>
        <dbReference type="SAM" id="Coils"/>
    </source>
</evidence>
<evidence type="ECO:0000256" key="2">
    <source>
        <dbReference type="SAM" id="MobiDB-lite"/>
    </source>
</evidence>
<name>A0AAD9Z5X7_9LECA</name>
<evidence type="ECO:0000313" key="3">
    <source>
        <dbReference type="EMBL" id="KAK3172035.1"/>
    </source>
</evidence>
<organism evidence="3 4">
    <name type="scientific">Lepraria neglecta</name>
    <dbReference type="NCBI Taxonomy" id="209136"/>
    <lineage>
        <taxon>Eukaryota</taxon>
        <taxon>Fungi</taxon>
        <taxon>Dikarya</taxon>
        <taxon>Ascomycota</taxon>
        <taxon>Pezizomycotina</taxon>
        <taxon>Lecanoromycetes</taxon>
        <taxon>OSLEUM clade</taxon>
        <taxon>Lecanoromycetidae</taxon>
        <taxon>Lecanorales</taxon>
        <taxon>Lecanorineae</taxon>
        <taxon>Stereocaulaceae</taxon>
        <taxon>Lepraria</taxon>
    </lineage>
</organism>
<dbReference type="AlphaFoldDB" id="A0AAD9Z5X7"/>
<dbReference type="EMBL" id="JASNWA010000008">
    <property type="protein sequence ID" value="KAK3172035.1"/>
    <property type="molecule type" value="Genomic_DNA"/>
</dbReference>
<reference evidence="3" key="1">
    <citation type="submission" date="2022-11" db="EMBL/GenBank/DDBJ databases">
        <title>Chromosomal genome sequence assembly and mating type (MAT) locus characterization of the leprose asexual lichenized fungus Lepraria neglecta (Nyl.) Erichsen.</title>
        <authorList>
            <person name="Allen J.L."/>
            <person name="Pfeffer B."/>
        </authorList>
    </citation>
    <scope>NUCLEOTIDE SEQUENCE</scope>
    <source>
        <strain evidence="3">Allen 5258</strain>
    </source>
</reference>
<dbReference type="Proteomes" id="UP001276659">
    <property type="component" value="Unassembled WGS sequence"/>
</dbReference>
<feature type="coiled-coil region" evidence="1">
    <location>
        <begin position="60"/>
        <end position="94"/>
    </location>
</feature>
<proteinExistence type="predicted"/>